<evidence type="ECO:0000313" key="1">
    <source>
        <dbReference type="EMBL" id="KAJ8673244.1"/>
    </source>
</evidence>
<gene>
    <name evidence="1" type="ORF">QAD02_004506</name>
</gene>
<keyword evidence="2" id="KW-1185">Reference proteome</keyword>
<reference evidence="1" key="1">
    <citation type="submission" date="2023-04" db="EMBL/GenBank/DDBJ databases">
        <title>A chromosome-level genome assembly of the parasitoid wasp Eretmocerus hayati.</title>
        <authorList>
            <person name="Zhong Y."/>
            <person name="Liu S."/>
            <person name="Liu Y."/>
        </authorList>
    </citation>
    <scope>NUCLEOTIDE SEQUENCE</scope>
    <source>
        <strain evidence="1">ZJU_SS_LIU_2023</strain>
    </source>
</reference>
<dbReference type="EMBL" id="CM056743">
    <property type="protein sequence ID" value="KAJ8673244.1"/>
    <property type="molecule type" value="Genomic_DNA"/>
</dbReference>
<comment type="caution">
    <text evidence="1">The sequence shown here is derived from an EMBL/GenBank/DDBJ whole genome shotgun (WGS) entry which is preliminary data.</text>
</comment>
<protein>
    <submittedName>
        <fullName evidence="1">Uncharacterized protein</fullName>
    </submittedName>
</protein>
<accession>A0ACC2NQ83</accession>
<evidence type="ECO:0000313" key="2">
    <source>
        <dbReference type="Proteomes" id="UP001239111"/>
    </source>
</evidence>
<organism evidence="1 2">
    <name type="scientific">Eretmocerus hayati</name>
    <dbReference type="NCBI Taxonomy" id="131215"/>
    <lineage>
        <taxon>Eukaryota</taxon>
        <taxon>Metazoa</taxon>
        <taxon>Ecdysozoa</taxon>
        <taxon>Arthropoda</taxon>
        <taxon>Hexapoda</taxon>
        <taxon>Insecta</taxon>
        <taxon>Pterygota</taxon>
        <taxon>Neoptera</taxon>
        <taxon>Endopterygota</taxon>
        <taxon>Hymenoptera</taxon>
        <taxon>Apocrita</taxon>
        <taxon>Proctotrupomorpha</taxon>
        <taxon>Chalcidoidea</taxon>
        <taxon>Aphelinidae</taxon>
        <taxon>Aphelininae</taxon>
        <taxon>Eretmocerus</taxon>
    </lineage>
</organism>
<sequence>MIHIIVILCIFGGVLSGVTTTTEKTLKVLEQVLISSRNETKSKSQELGGTTTNATLVHGLNEDPVGTDTIMKERIIRGIPVNELHYPYVVSMYDQKNPLLCGGTIITSRIILTAGHCVDTKPTHVRTSISNKKYKVIKTFTHEEFDRDSLINDIGLLLLNNQIEKATIVPLQEHISPVPLGTRAYALGWGLTEYGSFSRKLRLIEVPIIPPKICAQNYGLTGYWVCTDSHFLSTCNGDSGGPLMMDGVQIGITSFGADSCELGWSSVFTRVSAYYDWIEHKINISEKLEVRS</sequence>
<proteinExistence type="predicted"/>
<name>A0ACC2NQ83_9HYME</name>
<dbReference type="Proteomes" id="UP001239111">
    <property type="component" value="Chromosome 3"/>
</dbReference>